<dbReference type="CDD" id="cd10017">
    <property type="entry name" value="B3_DNA"/>
    <property type="match status" value="1"/>
</dbReference>
<proteinExistence type="predicted"/>
<evidence type="ECO:0000256" key="1">
    <source>
        <dbReference type="ARBA" id="ARBA00004123"/>
    </source>
</evidence>
<evidence type="ECO:0000313" key="8">
    <source>
        <dbReference type="EMBL" id="QCD87704.1"/>
    </source>
</evidence>
<dbReference type="Gene3D" id="2.40.330.10">
    <property type="entry name" value="DNA-binding pseudobarrel domain"/>
    <property type="match status" value="1"/>
</dbReference>
<dbReference type="GO" id="GO:0005634">
    <property type="term" value="C:nucleus"/>
    <property type="evidence" value="ECO:0007669"/>
    <property type="project" value="UniProtKB-SubCell"/>
</dbReference>
<keyword evidence="9" id="KW-1185">Reference proteome</keyword>
<evidence type="ECO:0000256" key="5">
    <source>
        <dbReference type="ARBA" id="ARBA00023163"/>
    </source>
</evidence>
<dbReference type="SUPFAM" id="SSF101936">
    <property type="entry name" value="DNA-binding pseudobarrel domain"/>
    <property type="match status" value="1"/>
</dbReference>
<feature type="domain" description="TF-B3" evidence="7">
    <location>
        <begin position="189"/>
        <end position="285"/>
    </location>
</feature>
<keyword evidence="6" id="KW-0539">Nucleus</keyword>
<accession>A0A4D6LHS1</accession>
<dbReference type="PANTHER" id="PTHR31674:SF62">
    <property type="entry name" value="B3 DOMAIN-CONTAINING PROTEIN REM14-RELATED"/>
    <property type="match status" value="1"/>
</dbReference>
<dbReference type="Pfam" id="PF02362">
    <property type="entry name" value="B3"/>
    <property type="match status" value="1"/>
</dbReference>
<dbReference type="Proteomes" id="UP000501690">
    <property type="component" value="Linkage Group LG3"/>
</dbReference>
<evidence type="ECO:0000256" key="2">
    <source>
        <dbReference type="ARBA" id="ARBA00022737"/>
    </source>
</evidence>
<evidence type="ECO:0000313" key="9">
    <source>
        <dbReference type="Proteomes" id="UP000501690"/>
    </source>
</evidence>
<evidence type="ECO:0000259" key="7">
    <source>
        <dbReference type="PROSITE" id="PS50863"/>
    </source>
</evidence>
<evidence type="ECO:0000256" key="6">
    <source>
        <dbReference type="ARBA" id="ARBA00023242"/>
    </source>
</evidence>
<keyword evidence="4" id="KW-0238">DNA-binding</keyword>
<organism evidence="8 9">
    <name type="scientific">Vigna unguiculata</name>
    <name type="common">Cowpea</name>
    <dbReference type="NCBI Taxonomy" id="3917"/>
    <lineage>
        <taxon>Eukaryota</taxon>
        <taxon>Viridiplantae</taxon>
        <taxon>Streptophyta</taxon>
        <taxon>Embryophyta</taxon>
        <taxon>Tracheophyta</taxon>
        <taxon>Spermatophyta</taxon>
        <taxon>Magnoliopsida</taxon>
        <taxon>eudicotyledons</taxon>
        <taxon>Gunneridae</taxon>
        <taxon>Pentapetalae</taxon>
        <taxon>rosids</taxon>
        <taxon>fabids</taxon>
        <taxon>Fabales</taxon>
        <taxon>Fabaceae</taxon>
        <taxon>Papilionoideae</taxon>
        <taxon>50 kb inversion clade</taxon>
        <taxon>NPAAA clade</taxon>
        <taxon>indigoferoid/millettioid clade</taxon>
        <taxon>Phaseoleae</taxon>
        <taxon>Vigna</taxon>
    </lineage>
</organism>
<dbReference type="SMART" id="SM01019">
    <property type="entry name" value="B3"/>
    <property type="match status" value="1"/>
</dbReference>
<sequence length="286" mass="33805">MRISDRKEKSSATRYSFKNWFQTSMTLVYPEWEFVQFDETFFHYWGEKFLMGTNYFRDPVGNYIMVEFEDSMIETRSFRIAREHANFYKLNDLYWLAILYCGDRYFQFRIFNLPMKEIDYPESTMVPVPQQPLSSSRFLTCFESELLVSEFEKVHLIDPRQKNMMLVSKGLTIETCSNPGYDPADFYHSMAKCLSAHDIKSSSLYLESEFASKALVKNRKRHLLVDAEGDCWPCTVRWSGKSNRDCYITHGWKDFCTQNGFKEGSIIQFGVDRDLSLFINVMEVEI</sequence>
<dbReference type="InterPro" id="IPR003340">
    <property type="entry name" value="B3_DNA-bd"/>
</dbReference>
<dbReference type="EMBL" id="CP039347">
    <property type="protein sequence ID" value="QCD87704.1"/>
    <property type="molecule type" value="Genomic_DNA"/>
</dbReference>
<dbReference type="PROSITE" id="PS50863">
    <property type="entry name" value="B3"/>
    <property type="match status" value="1"/>
</dbReference>
<dbReference type="InterPro" id="IPR015300">
    <property type="entry name" value="DNA-bd_pseudobarrel_sf"/>
</dbReference>
<dbReference type="InterPro" id="IPR039218">
    <property type="entry name" value="REM_fam"/>
</dbReference>
<evidence type="ECO:0000256" key="4">
    <source>
        <dbReference type="ARBA" id="ARBA00023125"/>
    </source>
</evidence>
<dbReference type="PANTHER" id="PTHR31674">
    <property type="entry name" value="B3 DOMAIN-CONTAINING PROTEIN REM-LIKE 3-RELATED"/>
    <property type="match status" value="1"/>
</dbReference>
<reference evidence="8 9" key="1">
    <citation type="submission" date="2019-04" db="EMBL/GenBank/DDBJ databases">
        <title>An improved genome assembly and genetic linkage map for asparagus bean, Vigna unguiculata ssp. sesquipedialis.</title>
        <authorList>
            <person name="Xia Q."/>
            <person name="Zhang R."/>
            <person name="Dong Y."/>
        </authorList>
    </citation>
    <scope>NUCLEOTIDE SEQUENCE [LARGE SCALE GENOMIC DNA]</scope>
    <source>
        <tissue evidence="8">Leaf</tissue>
    </source>
</reference>
<gene>
    <name evidence="8" type="ORF">DEO72_LG3g2244</name>
</gene>
<keyword evidence="2" id="KW-0677">Repeat</keyword>
<dbReference type="AlphaFoldDB" id="A0A4D6LHS1"/>
<protein>
    <recommendedName>
        <fullName evidence="7">TF-B3 domain-containing protein</fullName>
    </recommendedName>
</protein>
<comment type="subcellular location">
    <subcellularLocation>
        <location evidence="1">Nucleus</location>
    </subcellularLocation>
</comment>
<keyword evidence="5" id="KW-0804">Transcription</keyword>
<name>A0A4D6LHS1_VIGUN</name>
<keyword evidence="3" id="KW-0805">Transcription regulation</keyword>
<dbReference type="GO" id="GO:0003677">
    <property type="term" value="F:DNA binding"/>
    <property type="evidence" value="ECO:0007669"/>
    <property type="project" value="UniProtKB-KW"/>
</dbReference>
<evidence type="ECO:0000256" key="3">
    <source>
        <dbReference type="ARBA" id="ARBA00023015"/>
    </source>
</evidence>